<dbReference type="Proteomes" id="UP001162131">
    <property type="component" value="Unassembled WGS sequence"/>
</dbReference>
<dbReference type="GO" id="GO:0005524">
    <property type="term" value="F:ATP binding"/>
    <property type="evidence" value="ECO:0007669"/>
    <property type="project" value="UniProtKB-KW"/>
</dbReference>
<keyword evidence="4" id="KW-0833">Ubl conjugation pathway</keyword>
<dbReference type="InterPro" id="IPR016135">
    <property type="entry name" value="UBQ-conjugating_enzyme/RWD"/>
</dbReference>
<keyword evidence="5" id="KW-0067">ATP-binding</keyword>
<keyword evidence="8" id="KW-1185">Reference proteome</keyword>
<name>A0AAU9IH24_9CILI</name>
<dbReference type="SUPFAM" id="SSF54495">
    <property type="entry name" value="UBC-like"/>
    <property type="match status" value="1"/>
</dbReference>
<dbReference type="GO" id="GO:0061631">
    <property type="term" value="F:ubiquitin conjugating enzyme activity"/>
    <property type="evidence" value="ECO:0007669"/>
    <property type="project" value="UniProtKB-EC"/>
</dbReference>
<sequence>MQSRINKELQELSTNPPENCAVSLVGDDITHWRVNLVGPEGSAYEGGNFELALTVPANYPFRAPDVRFVTRIYHPNVKSDDGAICTELYQSDWSPTKNIRHVIELLLSTLITPSPEHAVEPEIAQQMMNSHEAYVATARQWVNQYAR</sequence>
<evidence type="ECO:0000256" key="3">
    <source>
        <dbReference type="ARBA" id="ARBA00022741"/>
    </source>
</evidence>
<evidence type="ECO:0000256" key="1">
    <source>
        <dbReference type="ARBA" id="ARBA00012486"/>
    </source>
</evidence>
<feature type="domain" description="UBC core" evidence="6">
    <location>
        <begin position="1"/>
        <end position="147"/>
    </location>
</feature>
<evidence type="ECO:0000256" key="4">
    <source>
        <dbReference type="ARBA" id="ARBA00022786"/>
    </source>
</evidence>
<protein>
    <recommendedName>
        <fullName evidence="1">E2 ubiquitin-conjugating enzyme</fullName>
        <ecNumber evidence="1">2.3.2.23</ecNumber>
    </recommendedName>
</protein>
<keyword evidence="2" id="KW-0808">Transferase</keyword>
<comment type="caution">
    <text evidence="7">The sequence shown here is derived from an EMBL/GenBank/DDBJ whole genome shotgun (WGS) entry which is preliminary data.</text>
</comment>
<dbReference type="Gene3D" id="3.10.110.10">
    <property type="entry name" value="Ubiquitin Conjugating Enzyme"/>
    <property type="match status" value="1"/>
</dbReference>
<dbReference type="PROSITE" id="PS50127">
    <property type="entry name" value="UBC_2"/>
    <property type="match status" value="1"/>
</dbReference>
<dbReference type="PANTHER" id="PTHR24067">
    <property type="entry name" value="UBIQUITIN-CONJUGATING ENZYME E2"/>
    <property type="match status" value="1"/>
</dbReference>
<evidence type="ECO:0000256" key="2">
    <source>
        <dbReference type="ARBA" id="ARBA00022679"/>
    </source>
</evidence>
<evidence type="ECO:0000256" key="5">
    <source>
        <dbReference type="ARBA" id="ARBA00022840"/>
    </source>
</evidence>
<evidence type="ECO:0000313" key="7">
    <source>
        <dbReference type="EMBL" id="CAG9311473.1"/>
    </source>
</evidence>
<dbReference type="EC" id="2.3.2.23" evidence="1"/>
<dbReference type="Pfam" id="PF00179">
    <property type="entry name" value="UQ_con"/>
    <property type="match status" value="1"/>
</dbReference>
<gene>
    <name evidence="7" type="ORF">BSTOLATCC_MIC3762</name>
</gene>
<dbReference type="SMART" id="SM00212">
    <property type="entry name" value="UBCc"/>
    <property type="match status" value="1"/>
</dbReference>
<dbReference type="FunFam" id="3.10.110.10:FF:000060">
    <property type="entry name" value="Ubiquitin conjugating enzyme (UbcB)"/>
    <property type="match status" value="1"/>
</dbReference>
<evidence type="ECO:0000313" key="8">
    <source>
        <dbReference type="Proteomes" id="UP001162131"/>
    </source>
</evidence>
<accession>A0AAU9IH24</accession>
<keyword evidence="3" id="KW-0547">Nucleotide-binding</keyword>
<proteinExistence type="predicted"/>
<organism evidence="7 8">
    <name type="scientific">Blepharisma stoltei</name>
    <dbReference type="NCBI Taxonomy" id="1481888"/>
    <lineage>
        <taxon>Eukaryota</taxon>
        <taxon>Sar</taxon>
        <taxon>Alveolata</taxon>
        <taxon>Ciliophora</taxon>
        <taxon>Postciliodesmatophora</taxon>
        <taxon>Heterotrichea</taxon>
        <taxon>Heterotrichida</taxon>
        <taxon>Blepharismidae</taxon>
        <taxon>Blepharisma</taxon>
    </lineage>
</organism>
<dbReference type="AlphaFoldDB" id="A0AAU9IH24"/>
<reference evidence="7" key="1">
    <citation type="submission" date="2021-09" db="EMBL/GenBank/DDBJ databases">
        <authorList>
            <consortium name="AG Swart"/>
            <person name="Singh M."/>
            <person name="Singh A."/>
            <person name="Seah K."/>
            <person name="Emmerich C."/>
        </authorList>
    </citation>
    <scope>NUCLEOTIDE SEQUENCE</scope>
    <source>
        <strain evidence="7">ATCC30299</strain>
    </source>
</reference>
<dbReference type="InterPro" id="IPR050113">
    <property type="entry name" value="Ub_conjugating_enzyme"/>
</dbReference>
<evidence type="ECO:0000259" key="6">
    <source>
        <dbReference type="PROSITE" id="PS50127"/>
    </source>
</evidence>
<dbReference type="InterPro" id="IPR000608">
    <property type="entry name" value="UBC"/>
</dbReference>
<dbReference type="EMBL" id="CAJZBQ010000004">
    <property type="protein sequence ID" value="CAG9311473.1"/>
    <property type="molecule type" value="Genomic_DNA"/>
</dbReference>